<dbReference type="AlphaFoldDB" id="A0A7D5FA20"/>
<dbReference type="EMBL" id="CP058316">
    <property type="protein sequence ID" value="QLD12409.1"/>
    <property type="molecule type" value="Genomic_DNA"/>
</dbReference>
<feature type="transmembrane region" description="Helical" evidence="2">
    <location>
        <begin position="56"/>
        <end position="75"/>
    </location>
</feature>
<evidence type="ECO:0000256" key="2">
    <source>
        <dbReference type="SAM" id="Phobius"/>
    </source>
</evidence>
<name>A0A7D5FA20_9MICO</name>
<dbReference type="GO" id="GO:0009103">
    <property type="term" value="P:lipopolysaccharide biosynthetic process"/>
    <property type="evidence" value="ECO:0007669"/>
    <property type="project" value="TreeGrafter"/>
</dbReference>
<feature type="compositionally biased region" description="Low complexity" evidence="1">
    <location>
        <begin position="472"/>
        <end position="491"/>
    </location>
</feature>
<keyword evidence="2" id="KW-0472">Membrane</keyword>
<proteinExistence type="predicted"/>
<feature type="domain" description="SGNH" evidence="4">
    <location>
        <begin position="611"/>
        <end position="831"/>
    </location>
</feature>
<keyword evidence="5" id="KW-0808">Transferase</keyword>
<dbReference type="GO" id="GO:0016020">
    <property type="term" value="C:membrane"/>
    <property type="evidence" value="ECO:0007669"/>
    <property type="project" value="TreeGrafter"/>
</dbReference>
<gene>
    <name evidence="5" type="ORF">HW566_11890</name>
</gene>
<dbReference type="GO" id="GO:0016747">
    <property type="term" value="F:acyltransferase activity, transferring groups other than amino-acyl groups"/>
    <property type="evidence" value="ECO:0007669"/>
    <property type="project" value="InterPro"/>
</dbReference>
<evidence type="ECO:0000313" key="5">
    <source>
        <dbReference type="EMBL" id="QLD12409.1"/>
    </source>
</evidence>
<feature type="compositionally biased region" description="Gly residues" evidence="1">
    <location>
        <begin position="415"/>
        <end position="425"/>
    </location>
</feature>
<evidence type="ECO:0000259" key="3">
    <source>
        <dbReference type="Pfam" id="PF01757"/>
    </source>
</evidence>
<dbReference type="Pfam" id="PF01757">
    <property type="entry name" value="Acyl_transf_3"/>
    <property type="match status" value="1"/>
</dbReference>
<feature type="transmembrane region" description="Helical" evidence="2">
    <location>
        <begin position="168"/>
        <end position="186"/>
    </location>
</feature>
<dbReference type="InterPro" id="IPR002656">
    <property type="entry name" value="Acyl_transf_3_dom"/>
</dbReference>
<sequence length="840" mass="85646">MGSLPLHSGLPFPDRYVNIPTSPHPTPRRDIQGLRALAVVAVIGAHAAGWPRGGFVGVDVFFVVSGFLITGALLREIRSTGGIRLAAFAGRRARRILPAALVVLAVTAAIASAIFHRARAEQTLLDALWSAGFAANWRFAALGTDYFHADDAVSPLQHYWSLAVEEQFYLVWPLLLLAVVSLLPAATRRGPRAAVAVGTLAAAAATASFAWALAQSGDAAVAAYFSTLTRAWELAAGAIVATCVPALARMPRALGGTLSWLGLAAIVVAFAVIDPEAAGFPAPWALLPIGATVLVLAGGAAGDPRHRHLFPLTNPVSVAVGDLSYSLYLWHFPVIVFAAVLLPAREASTWLVLGVIGVLALASYHLVERPFRYAPYAAHRATTAPAATVAAVGAPSSTPTPAPDPIPAPDAAPGAGLGPAPGAGLGSRPAGWTPGTRYYPGMTRPVPAAAASPAAATPEPTGATDAVPQAIASTSTSTPARETPAAAAPTTGGIPVASSPWSAWRARFGPPALLAASGLGIAALAVVLVVQNVFGGLSAPPIARPPASAADSAPAADGEPLDPIAALQDELASAASASAWPELHPSLDEVIARSSASNPARDCFSPDITPTAAGCSTGSADAATRIYLVGDSTAMAYAPAFRTLADQSDGGIRVTTVGLYGCRFTDVAVQNDGVGVMAACPQRKADVRAMIAAEEPSLVVMSNAYTLGHTPDGSDLSADALLAAQEAEADAYGLPGRIVHLAPPPEGADLGRCYSPATSPYACAAGVSSTWGQMEAAAEQVAAASGNHAISSLPFTCWELVCPAFAGDIPTRYDKTHLTVAYAEHIAPALRAELVGRGLL</sequence>
<dbReference type="InterPro" id="IPR050879">
    <property type="entry name" value="Acyltransferase_3"/>
</dbReference>
<keyword evidence="2" id="KW-0812">Transmembrane</keyword>
<organism evidence="5 6">
    <name type="scientific">Microbacterium oleivorans</name>
    <dbReference type="NCBI Taxonomy" id="273677"/>
    <lineage>
        <taxon>Bacteria</taxon>
        <taxon>Bacillati</taxon>
        <taxon>Actinomycetota</taxon>
        <taxon>Actinomycetes</taxon>
        <taxon>Micrococcales</taxon>
        <taxon>Microbacteriaceae</taxon>
        <taxon>Microbacterium</taxon>
    </lineage>
</organism>
<accession>A0A7D5FA20</accession>
<dbReference type="PANTHER" id="PTHR23028:SF53">
    <property type="entry name" value="ACYL_TRANSF_3 DOMAIN-CONTAINING PROTEIN"/>
    <property type="match status" value="1"/>
</dbReference>
<evidence type="ECO:0000313" key="6">
    <source>
        <dbReference type="Proteomes" id="UP000509638"/>
    </source>
</evidence>
<dbReference type="Proteomes" id="UP000509638">
    <property type="component" value="Chromosome"/>
</dbReference>
<keyword evidence="2" id="KW-1133">Transmembrane helix</keyword>
<feature type="domain" description="Acyltransferase 3" evidence="3">
    <location>
        <begin position="30"/>
        <end position="362"/>
    </location>
</feature>
<feature type="transmembrane region" description="Helical" evidence="2">
    <location>
        <begin position="323"/>
        <end position="342"/>
    </location>
</feature>
<feature type="transmembrane region" description="Helical" evidence="2">
    <location>
        <begin position="193"/>
        <end position="214"/>
    </location>
</feature>
<keyword evidence="5" id="KW-0012">Acyltransferase</keyword>
<feature type="transmembrane region" description="Helical" evidence="2">
    <location>
        <begin position="96"/>
        <end position="115"/>
    </location>
</feature>
<dbReference type="PANTHER" id="PTHR23028">
    <property type="entry name" value="ACETYLTRANSFERASE"/>
    <property type="match status" value="1"/>
</dbReference>
<feature type="region of interest" description="Disordered" evidence="1">
    <location>
        <begin position="392"/>
        <end position="429"/>
    </location>
</feature>
<feature type="transmembrane region" description="Helical" evidence="2">
    <location>
        <begin position="512"/>
        <end position="534"/>
    </location>
</feature>
<feature type="transmembrane region" description="Helical" evidence="2">
    <location>
        <begin position="253"/>
        <end position="273"/>
    </location>
</feature>
<feature type="region of interest" description="Disordered" evidence="1">
    <location>
        <begin position="472"/>
        <end position="495"/>
    </location>
</feature>
<reference evidence="5 6" key="1">
    <citation type="submission" date="2020-06" db="EMBL/GenBank/DDBJ databases">
        <authorList>
            <person name="Jo H."/>
        </authorList>
    </citation>
    <scope>NUCLEOTIDE SEQUENCE [LARGE SCALE GENOMIC DNA]</scope>
    <source>
        <strain evidence="5 6">I46</strain>
    </source>
</reference>
<protein>
    <submittedName>
        <fullName evidence="5">Acyltransferase</fullName>
    </submittedName>
</protein>
<feature type="compositionally biased region" description="Pro residues" evidence="1">
    <location>
        <begin position="398"/>
        <end position="410"/>
    </location>
</feature>
<feature type="transmembrane region" description="Helical" evidence="2">
    <location>
        <begin position="220"/>
        <end position="241"/>
    </location>
</feature>
<evidence type="ECO:0000259" key="4">
    <source>
        <dbReference type="Pfam" id="PF19040"/>
    </source>
</evidence>
<feature type="transmembrane region" description="Helical" evidence="2">
    <location>
        <begin position="285"/>
        <end position="302"/>
    </location>
</feature>
<evidence type="ECO:0000256" key="1">
    <source>
        <dbReference type="SAM" id="MobiDB-lite"/>
    </source>
</evidence>
<dbReference type="InterPro" id="IPR043968">
    <property type="entry name" value="SGNH"/>
</dbReference>
<feature type="transmembrane region" description="Helical" evidence="2">
    <location>
        <begin position="348"/>
        <end position="367"/>
    </location>
</feature>
<dbReference type="Pfam" id="PF19040">
    <property type="entry name" value="SGNH"/>
    <property type="match status" value="1"/>
</dbReference>